<evidence type="ECO:0000256" key="1">
    <source>
        <dbReference type="ARBA" id="ARBA00006432"/>
    </source>
</evidence>
<dbReference type="OrthoDB" id="7315605at2"/>
<dbReference type="GO" id="GO:0006631">
    <property type="term" value="P:fatty acid metabolic process"/>
    <property type="evidence" value="ECO:0007669"/>
    <property type="project" value="TreeGrafter"/>
</dbReference>
<protein>
    <submittedName>
        <fullName evidence="5">ATP-dependent acyl-CoA ligase</fullName>
    </submittedName>
</protein>
<keyword evidence="2 5" id="KW-0436">Ligase</keyword>
<dbReference type="EMBL" id="VHSG01000012">
    <property type="protein sequence ID" value="TQV78845.1"/>
    <property type="molecule type" value="Genomic_DNA"/>
</dbReference>
<dbReference type="PROSITE" id="PS00455">
    <property type="entry name" value="AMP_BINDING"/>
    <property type="match status" value="1"/>
</dbReference>
<dbReference type="InterPro" id="IPR020845">
    <property type="entry name" value="AMP-binding_CS"/>
</dbReference>
<feature type="domain" description="AMP-dependent synthetase/ligase" evidence="3">
    <location>
        <begin position="33"/>
        <end position="365"/>
    </location>
</feature>
<name>A0A545TNQ1_9GAMM</name>
<dbReference type="PANTHER" id="PTHR43201">
    <property type="entry name" value="ACYL-COA SYNTHETASE"/>
    <property type="match status" value="1"/>
</dbReference>
<comment type="caution">
    <text evidence="5">The sequence shown here is derived from an EMBL/GenBank/DDBJ whole genome shotgun (WGS) entry which is preliminary data.</text>
</comment>
<organism evidence="5 6">
    <name type="scientific">Exilibacterium tricleocarpae</name>
    <dbReference type="NCBI Taxonomy" id="2591008"/>
    <lineage>
        <taxon>Bacteria</taxon>
        <taxon>Pseudomonadati</taxon>
        <taxon>Pseudomonadota</taxon>
        <taxon>Gammaproteobacteria</taxon>
        <taxon>Cellvibrionales</taxon>
        <taxon>Cellvibrionaceae</taxon>
        <taxon>Exilibacterium</taxon>
    </lineage>
</organism>
<sequence length="539" mass="58357">MSSVYQAFRDSVEAYAQQPFLCIPAAATRGYSDSAVELSYGATGAAVERLRRLYCAAGYGCGHRVALLLENRAAFFLHWLALNALGVSAVPVNGDMTDAETAYLLSHSEVCLAVCIPERQAALQCAARQAGIELPVIHPDEKAIPAARSAPLARPVDHRTECALLYTSGSTGRPKGCVLSNDYFLSNGRWYNSIGDLCALENGKERLLTPLPLVHMNAMACSAMAMIMSGGCLVQLDRFHPHSWWETAAQSRATIVHYLGVMPAILLNMPPAAAETRHRLRFGFGAGVNPAHHRAFEQRFGFPLIEAWAMTESGCAGAIIASREPRHIGSACIGKPGPAIEVKLVDEQGREVASGKAGELLVRAAGDNPRKGFFTEYLKDAAATAAIWADNWLHTGDVVRFGSDGQLHFVDRRKNVIRRSGENISALEVEAALALHPTVDQVAVAPVPDELRGDEVMACIVLKPETAANNNSAQALFEHCRAALVYYKAPGYIAFVDQLPLTASQKPQRAELKTLCRELLAAADCFDLREQKKRGRISA</sequence>
<evidence type="ECO:0000259" key="3">
    <source>
        <dbReference type="Pfam" id="PF00501"/>
    </source>
</evidence>
<keyword evidence="6" id="KW-1185">Reference proteome</keyword>
<dbReference type="Gene3D" id="3.30.300.30">
    <property type="match status" value="1"/>
</dbReference>
<dbReference type="AlphaFoldDB" id="A0A545TNQ1"/>
<accession>A0A545TNQ1</accession>
<dbReference type="InterPro" id="IPR042099">
    <property type="entry name" value="ANL_N_sf"/>
</dbReference>
<dbReference type="RefSeq" id="WP_142904680.1">
    <property type="nucleotide sequence ID" value="NZ_ML660093.1"/>
</dbReference>
<evidence type="ECO:0000259" key="4">
    <source>
        <dbReference type="Pfam" id="PF13193"/>
    </source>
</evidence>
<feature type="domain" description="AMP-binding enzyme C-terminal" evidence="4">
    <location>
        <begin position="428"/>
        <end position="506"/>
    </location>
</feature>
<evidence type="ECO:0000256" key="2">
    <source>
        <dbReference type="ARBA" id="ARBA00022598"/>
    </source>
</evidence>
<dbReference type="SUPFAM" id="SSF56801">
    <property type="entry name" value="Acetyl-CoA synthetase-like"/>
    <property type="match status" value="1"/>
</dbReference>
<comment type="similarity">
    <text evidence="1">Belongs to the ATP-dependent AMP-binding enzyme family.</text>
</comment>
<dbReference type="InterPro" id="IPR025110">
    <property type="entry name" value="AMP-bd_C"/>
</dbReference>
<dbReference type="Pfam" id="PF13193">
    <property type="entry name" value="AMP-binding_C"/>
    <property type="match status" value="1"/>
</dbReference>
<evidence type="ECO:0000313" key="5">
    <source>
        <dbReference type="EMBL" id="TQV78845.1"/>
    </source>
</evidence>
<proteinExistence type="inferred from homology"/>
<dbReference type="Gene3D" id="3.40.50.12780">
    <property type="entry name" value="N-terminal domain of ligase-like"/>
    <property type="match status" value="1"/>
</dbReference>
<gene>
    <name evidence="5" type="ORF">FKG94_12560</name>
</gene>
<dbReference type="Proteomes" id="UP000319732">
    <property type="component" value="Unassembled WGS sequence"/>
</dbReference>
<dbReference type="GO" id="GO:0031956">
    <property type="term" value="F:medium-chain fatty acid-CoA ligase activity"/>
    <property type="evidence" value="ECO:0007669"/>
    <property type="project" value="TreeGrafter"/>
</dbReference>
<dbReference type="Pfam" id="PF00501">
    <property type="entry name" value="AMP-binding"/>
    <property type="match status" value="1"/>
</dbReference>
<evidence type="ECO:0000313" key="6">
    <source>
        <dbReference type="Proteomes" id="UP000319732"/>
    </source>
</evidence>
<dbReference type="InterPro" id="IPR000873">
    <property type="entry name" value="AMP-dep_synth/lig_dom"/>
</dbReference>
<dbReference type="InterPro" id="IPR045851">
    <property type="entry name" value="AMP-bd_C_sf"/>
</dbReference>
<dbReference type="PANTHER" id="PTHR43201:SF5">
    <property type="entry name" value="MEDIUM-CHAIN ACYL-COA LIGASE ACSF2, MITOCHONDRIAL"/>
    <property type="match status" value="1"/>
</dbReference>
<reference evidence="5 6" key="1">
    <citation type="submission" date="2019-06" db="EMBL/GenBank/DDBJ databases">
        <title>Whole genome sequence for Cellvibrionaceae sp. R142.</title>
        <authorList>
            <person name="Wang G."/>
        </authorList>
    </citation>
    <scope>NUCLEOTIDE SEQUENCE [LARGE SCALE GENOMIC DNA]</scope>
    <source>
        <strain evidence="5 6">R142</strain>
    </source>
</reference>